<dbReference type="SUPFAM" id="SSF55811">
    <property type="entry name" value="Nudix"/>
    <property type="match status" value="1"/>
</dbReference>
<dbReference type="PRINTS" id="PR00502">
    <property type="entry name" value="NUDIXFAMILY"/>
</dbReference>
<evidence type="ECO:0000256" key="2">
    <source>
        <dbReference type="ARBA" id="ARBA00022723"/>
    </source>
</evidence>
<reference evidence="7" key="1">
    <citation type="journal article" date="2021" name="PeerJ">
        <title>Extensive microbial diversity within the chicken gut microbiome revealed by metagenomics and culture.</title>
        <authorList>
            <person name="Gilroy R."/>
            <person name="Ravi A."/>
            <person name="Getino M."/>
            <person name="Pursley I."/>
            <person name="Horton D.L."/>
            <person name="Alikhan N.F."/>
            <person name="Baker D."/>
            <person name="Gharbi K."/>
            <person name="Hall N."/>
            <person name="Watson M."/>
            <person name="Adriaenssens E.M."/>
            <person name="Foster-Nyarko E."/>
            <person name="Jarju S."/>
            <person name="Secka A."/>
            <person name="Antonio M."/>
            <person name="Oren A."/>
            <person name="Chaudhuri R.R."/>
            <person name="La Ragione R."/>
            <person name="Hildebrand F."/>
            <person name="Pallen M.J."/>
        </authorList>
    </citation>
    <scope>NUCLEOTIDE SEQUENCE</scope>
    <source>
        <strain evidence="7">ChiHecec2B26-12326</strain>
    </source>
</reference>
<dbReference type="InterPro" id="IPR020476">
    <property type="entry name" value="Nudix_hydrolase"/>
</dbReference>
<keyword evidence="4" id="KW-0460">Magnesium</keyword>
<dbReference type="GO" id="GO:0035529">
    <property type="term" value="F:NADH pyrophosphatase activity"/>
    <property type="evidence" value="ECO:0007669"/>
    <property type="project" value="TreeGrafter"/>
</dbReference>
<dbReference type="InterPro" id="IPR000086">
    <property type="entry name" value="NUDIX_hydrolase_dom"/>
</dbReference>
<evidence type="ECO:0000313" key="8">
    <source>
        <dbReference type="Proteomes" id="UP000823847"/>
    </source>
</evidence>
<dbReference type="GO" id="GO:0005829">
    <property type="term" value="C:cytosol"/>
    <property type="evidence" value="ECO:0007669"/>
    <property type="project" value="TreeGrafter"/>
</dbReference>
<dbReference type="GO" id="GO:0046872">
    <property type="term" value="F:metal ion binding"/>
    <property type="evidence" value="ECO:0007669"/>
    <property type="project" value="UniProtKB-KW"/>
</dbReference>
<dbReference type="GO" id="GO:0019677">
    <property type="term" value="P:NAD+ catabolic process"/>
    <property type="evidence" value="ECO:0007669"/>
    <property type="project" value="TreeGrafter"/>
</dbReference>
<sequence>MRHPLYQFQYCPICGAKAFVEHNVKAKQCQACGFIYYFNPSSAVACFIRNAAGELLLVRRGKEPAKGTLDLPGGFVDLFETGEEAARREIKEETGLDVANCRYLFSLPNLYMYSGFEVHTLDMFYECLVDDFGPVHAEDDAAEIAIRRPEEIHPEDFGLRSIQKAVPMYLNGLKNNPSNPE</sequence>
<accession>A0A9D2BQX9</accession>
<protein>
    <submittedName>
        <fullName evidence="7">NUDIX domain-containing protein</fullName>
    </submittedName>
</protein>
<dbReference type="Gene3D" id="3.90.79.10">
    <property type="entry name" value="Nucleoside Triphosphate Pyrophosphohydrolase"/>
    <property type="match status" value="1"/>
</dbReference>
<dbReference type="EMBL" id="DXEN01000080">
    <property type="protein sequence ID" value="HIX87147.1"/>
    <property type="molecule type" value="Genomic_DNA"/>
</dbReference>
<dbReference type="Proteomes" id="UP000823847">
    <property type="component" value="Unassembled WGS sequence"/>
</dbReference>
<evidence type="ECO:0000256" key="4">
    <source>
        <dbReference type="ARBA" id="ARBA00022842"/>
    </source>
</evidence>
<dbReference type="InterPro" id="IPR050241">
    <property type="entry name" value="NAD-cap_RNA_hydrolase_NudC"/>
</dbReference>
<dbReference type="InterPro" id="IPR015797">
    <property type="entry name" value="NUDIX_hydrolase-like_dom_sf"/>
</dbReference>
<evidence type="ECO:0000256" key="5">
    <source>
        <dbReference type="RuleBase" id="RU003476"/>
    </source>
</evidence>
<dbReference type="PROSITE" id="PS51462">
    <property type="entry name" value="NUDIX"/>
    <property type="match status" value="1"/>
</dbReference>
<dbReference type="CDD" id="cd04681">
    <property type="entry name" value="NUDIX_Hydrolase"/>
    <property type="match status" value="1"/>
</dbReference>
<comment type="cofactor">
    <cofactor evidence="1">
        <name>Mg(2+)</name>
        <dbReference type="ChEBI" id="CHEBI:18420"/>
    </cofactor>
</comment>
<dbReference type="PANTHER" id="PTHR42904">
    <property type="entry name" value="NUDIX HYDROLASE, NUDC SUBFAMILY"/>
    <property type="match status" value="1"/>
</dbReference>
<evidence type="ECO:0000256" key="3">
    <source>
        <dbReference type="ARBA" id="ARBA00022801"/>
    </source>
</evidence>
<name>A0A9D2BQX9_9BACT</name>
<feature type="domain" description="Nudix hydrolase" evidence="6">
    <location>
        <begin position="39"/>
        <end position="174"/>
    </location>
</feature>
<dbReference type="PROSITE" id="PS00893">
    <property type="entry name" value="NUDIX_BOX"/>
    <property type="match status" value="1"/>
</dbReference>
<comment type="similarity">
    <text evidence="5">Belongs to the Nudix hydrolase family.</text>
</comment>
<comment type="caution">
    <text evidence="7">The sequence shown here is derived from an EMBL/GenBank/DDBJ whole genome shotgun (WGS) entry which is preliminary data.</text>
</comment>
<proteinExistence type="inferred from homology"/>
<dbReference type="PANTHER" id="PTHR42904:SF12">
    <property type="entry name" value="ADP-RIBOSE PYROPHOSPHATASE-RELATED"/>
    <property type="match status" value="1"/>
</dbReference>
<dbReference type="GO" id="GO:0006742">
    <property type="term" value="P:NADP+ catabolic process"/>
    <property type="evidence" value="ECO:0007669"/>
    <property type="project" value="TreeGrafter"/>
</dbReference>
<evidence type="ECO:0000259" key="6">
    <source>
        <dbReference type="PROSITE" id="PS51462"/>
    </source>
</evidence>
<evidence type="ECO:0000256" key="1">
    <source>
        <dbReference type="ARBA" id="ARBA00001946"/>
    </source>
</evidence>
<dbReference type="Pfam" id="PF00293">
    <property type="entry name" value="NUDIX"/>
    <property type="match status" value="1"/>
</dbReference>
<reference evidence="7" key="2">
    <citation type="submission" date="2021-04" db="EMBL/GenBank/DDBJ databases">
        <authorList>
            <person name="Gilroy R."/>
        </authorList>
    </citation>
    <scope>NUCLEOTIDE SEQUENCE</scope>
    <source>
        <strain evidence="7">ChiHecec2B26-12326</strain>
    </source>
</reference>
<gene>
    <name evidence="7" type="ORF">H9848_11165</name>
</gene>
<keyword evidence="2" id="KW-0479">Metal-binding</keyword>
<dbReference type="InterPro" id="IPR020084">
    <property type="entry name" value="NUDIX_hydrolase_CS"/>
</dbReference>
<organism evidence="7 8">
    <name type="scientific">Candidatus Parabacteroides intestinigallinarum</name>
    <dbReference type="NCBI Taxonomy" id="2838722"/>
    <lineage>
        <taxon>Bacteria</taxon>
        <taxon>Pseudomonadati</taxon>
        <taxon>Bacteroidota</taxon>
        <taxon>Bacteroidia</taxon>
        <taxon>Bacteroidales</taxon>
        <taxon>Tannerellaceae</taxon>
        <taxon>Parabacteroides</taxon>
    </lineage>
</organism>
<evidence type="ECO:0000313" key="7">
    <source>
        <dbReference type="EMBL" id="HIX87147.1"/>
    </source>
</evidence>
<dbReference type="AlphaFoldDB" id="A0A9D2BQX9"/>
<keyword evidence="3 5" id="KW-0378">Hydrolase</keyword>